<evidence type="ECO:0000256" key="1">
    <source>
        <dbReference type="SAM" id="Phobius"/>
    </source>
</evidence>
<accession>A0A9D9NL84</accession>
<organism evidence="2 3">
    <name type="scientific">Candidatus Cryptobacteroides excrementipullorum</name>
    <dbReference type="NCBI Taxonomy" id="2840761"/>
    <lineage>
        <taxon>Bacteria</taxon>
        <taxon>Pseudomonadati</taxon>
        <taxon>Bacteroidota</taxon>
        <taxon>Bacteroidia</taxon>
        <taxon>Bacteroidales</taxon>
        <taxon>Candidatus Cryptobacteroides</taxon>
    </lineage>
</organism>
<proteinExistence type="predicted"/>
<protein>
    <submittedName>
        <fullName evidence="2">DUF2752 domain-containing protein</fullName>
    </submittedName>
</protein>
<gene>
    <name evidence="2" type="ORF">IAB80_01560</name>
</gene>
<keyword evidence="1" id="KW-0472">Membrane</keyword>
<keyword evidence="1" id="KW-0812">Transmembrane</keyword>
<feature type="transmembrane region" description="Helical" evidence="1">
    <location>
        <begin position="60"/>
        <end position="79"/>
    </location>
</feature>
<dbReference type="EMBL" id="JADILZ010000017">
    <property type="protein sequence ID" value="MBO8477575.1"/>
    <property type="molecule type" value="Genomic_DNA"/>
</dbReference>
<dbReference type="InterPro" id="IPR021215">
    <property type="entry name" value="DUF2752"/>
</dbReference>
<evidence type="ECO:0000313" key="3">
    <source>
        <dbReference type="Proteomes" id="UP000823771"/>
    </source>
</evidence>
<comment type="caution">
    <text evidence="2">The sequence shown here is derived from an EMBL/GenBank/DDBJ whole genome shotgun (WGS) entry which is preliminary data.</text>
</comment>
<dbReference type="AlphaFoldDB" id="A0A9D9NL84"/>
<dbReference type="Pfam" id="PF10825">
    <property type="entry name" value="DUF2752"/>
    <property type="match status" value="1"/>
</dbReference>
<reference evidence="2" key="2">
    <citation type="journal article" date="2021" name="PeerJ">
        <title>Extensive microbial diversity within the chicken gut microbiome revealed by metagenomics and culture.</title>
        <authorList>
            <person name="Gilroy R."/>
            <person name="Ravi A."/>
            <person name="Getino M."/>
            <person name="Pursley I."/>
            <person name="Horton D.L."/>
            <person name="Alikhan N.F."/>
            <person name="Baker D."/>
            <person name="Gharbi K."/>
            <person name="Hall N."/>
            <person name="Watson M."/>
            <person name="Adriaenssens E.M."/>
            <person name="Foster-Nyarko E."/>
            <person name="Jarju S."/>
            <person name="Secka A."/>
            <person name="Antonio M."/>
            <person name="Oren A."/>
            <person name="Chaudhuri R.R."/>
            <person name="La Ragione R."/>
            <person name="Hildebrand F."/>
            <person name="Pallen M.J."/>
        </authorList>
    </citation>
    <scope>NUCLEOTIDE SEQUENCE</scope>
    <source>
        <strain evidence="2">2478</strain>
    </source>
</reference>
<evidence type="ECO:0000313" key="2">
    <source>
        <dbReference type="EMBL" id="MBO8477575.1"/>
    </source>
</evidence>
<feature type="transmembrane region" description="Helical" evidence="1">
    <location>
        <begin position="27"/>
        <end position="48"/>
    </location>
</feature>
<name>A0A9D9NL84_9BACT</name>
<reference evidence="2" key="1">
    <citation type="submission" date="2020-10" db="EMBL/GenBank/DDBJ databases">
        <authorList>
            <person name="Gilroy R."/>
        </authorList>
    </citation>
    <scope>NUCLEOTIDE SEQUENCE</scope>
    <source>
        <strain evidence="2">2478</strain>
    </source>
</reference>
<dbReference type="Proteomes" id="UP000823771">
    <property type="component" value="Unassembled WGS sequence"/>
</dbReference>
<keyword evidence="1" id="KW-1133">Transmembrane helix</keyword>
<sequence length="85" mass="9535">MTGLKCPGCGSQRALHELLSLHIGQAFRYNALMTVAIPFLTFTGLAWALRKRTPGLYSWINSRPVILTVLAVIILWWILRNLTGL</sequence>